<accession>A0A426TBW3</accession>
<dbReference type="EMBL" id="RSDO01000015">
    <property type="protein sequence ID" value="RRR51616.1"/>
    <property type="molecule type" value="Genomic_DNA"/>
</dbReference>
<dbReference type="Proteomes" id="UP000274117">
    <property type="component" value="Unassembled WGS sequence"/>
</dbReference>
<sequence length="166" mass="19308">MRWKSWYLNLLLVAGLAFLLWRQAEVIPGTNYKILSDLVLQDRETGVIYTFENLEVRTAFVSGIEEDQAVLEKNFETREMGEDLVDKVYGGEEGQMMEWTESKGFGWNWFSSTISYPVPAGEYGIIRLETRYKNETYRLEQEGKLLGTYTVKTPQEEYLVPIYTTS</sequence>
<organism evidence="1 2">
    <name type="scientific">Streptococcus suis</name>
    <dbReference type="NCBI Taxonomy" id="1307"/>
    <lineage>
        <taxon>Bacteria</taxon>
        <taxon>Bacillati</taxon>
        <taxon>Bacillota</taxon>
        <taxon>Bacilli</taxon>
        <taxon>Lactobacillales</taxon>
        <taxon>Streptococcaceae</taxon>
        <taxon>Streptococcus</taxon>
    </lineage>
</organism>
<dbReference type="AlphaFoldDB" id="A0A426TBW3"/>
<reference evidence="1 2" key="2">
    <citation type="submission" date="2018-12" db="EMBL/GenBank/DDBJ databases">
        <title>Whole-genome sequences of fifteen clinical Streptococcus suis strains isolated from pigs between 2006 and 2018.</title>
        <authorList>
            <person name="Stevens M.J.A."/>
            <person name="Cernela N."/>
            <person name="Spoerry Serrano N."/>
            <person name="Schmitt S."/>
            <person name="Schrenzel J."/>
            <person name="Stephan R."/>
        </authorList>
    </citation>
    <scope>NUCLEOTIDE SEQUENCE [LARGE SCALE GENOMIC DNA]</scope>
    <source>
        <strain evidence="1 2">PP422</strain>
    </source>
</reference>
<evidence type="ECO:0000313" key="1">
    <source>
        <dbReference type="EMBL" id="RRR51616.1"/>
    </source>
</evidence>
<gene>
    <name evidence="1" type="ORF">EI998_08445</name>
</gene>
<dbReference type="RefSeq" id="WP_105160499.1">
    <property type="nucleotide sequence ID" value="NZ_CP102145.1"/>
</dbReference>
<comment type="caution">
    <text evidence="1">The sequence shown here is derived from an EMBL/GenBank/DDBJ whole genome shotgun (WGS) entry which is preliminary data.</text>
</comment>
<proteinExistence type="predicted"/>
<evidence type="ECO:0000313" key="2">
    <source>
        <dbReference type="Proteomes" id="UP000274117"/>
    </source>
</evidence>
<protein>
    <submittedName>
        <fullName evidence="1">Uncharacterized protein</fullName>
    </submittedName>
</protein>
<name>A0A426TBW3_STRSU</name>
<reference evidence="1 2" key="1">
    <citation type="submission" date="2018-11" db="EMBL/GenBank/DDBJ databases">
        <authorList>
            <person name="Stevens M.J."/>
            <person name="Cernela N."/>
            <person name="Spoerry Serrano N."/>
            <person name="Schmitt S."/>
            <person name="Schrenzel J."/>
            <person name="Stephan R."/>
        </authorList>
    </citation>
    <scope>NUCLEOTIDE SEQUENCE [LARGE SCALE GENOMIC DNA]</scope>
    <source>
        <strain evidence="1 2">PP422</strain>
    </source>
</reference>